<accession>A0A151SHV1</accession>
<dbReference type="PANTHER" id="PTHR37984:SF5">
    <property type="entry name" value="PROTEIN NYNRIN-LIKE"/>
    <property type="match status" value="1"/>
</dbReference>
<dbReference type="SUPFAM" id="SSF53098">
    <property type="entry name" value="Ribonuclease H-like"/>
    <property type="match status" value="1"/>
</dbReference>
<dbReference type="InterPro" id="IPR001584">
    <property type="entry name" value="Integrase_cat-core"/>
</dbReference>
<feature type="domain" description="Integrase catalytic" evidence="2">
    <location>
        <begin position="29"/>
        <end position="192"/>
    </location>
</feature>
<dbReference type="EMBL" id="CM003613">
    <property type="protein sequence ID" value="KYP54416.1"/>
    <property type="molecule type" value="Genomic_DNA"/>
</dbReference>
<name>A0A151SHV1_CAJCA</name>
<dbReference type="AlphaFoldDB" id="A0A151SHV1"/>
<dbReference type="InterPro" id="IPR012337">
    <property type="entry name" value="RNaseH-like_sf"/>
</dbReference>
<dbReference type="Gramene" id="C.cajan_00585.t">
    <property type="protein sequence ID" value="C.cajan_00585.t.cds1"/>
    <property type="gene ID" value="C.cajan_00585"/>
</dbReference>
<dbReference type="InterPro" id="IPR036397">
    <property type="entry name" value="RNaseH_sf"/>
</dbReference>
<evidence type="ECO:0000313" key="4">
    <source>
        <dbReference type="Proteomes" id="UP000075243"/>
    </source>
</evidence>
<dbReference type="Gene3D" id="3.30.420.10">
    <property type="entry name" value="Ribonuclease H-like superfamily/Ribonuclease H"/>
    <property type="match status" value="1"/>
</dbReference>
<dbReference type="Pfam" id="PF00665">
    <property type="entry name" value="rve"/>
    <property type="match status" value="1"/>
</dbReference>
<dbReference type="GO" id="GO:0015074">
    <property type="term" value="P:DNA integration"/>
    <property type="evidence" value="ECO:0007669"/>
    <property type="project" value="InterPro"/>
</dbReference>
<dbReference type="InterPro" id="IPR050951">
    <property type="entry name" value="Retrovirus_Pol_polyprotein"/>
</dbReference>
<proteinExistence type="predicted"/>
<keyword evidence="4" id="KW-1185">Reference proteome</keyword>
<evidence type="ECO:0000313" key="3">
    <source>
        <dbReference type="EMBL" id="KYP54416.1"/>
    </source>
</evidence>
<gene>
    <name evidence="3" type="ORF">KK1_000604</name>
</gene>
<feature type="region of interest" description="Disordered" evidence="1">
    <location>
        <begin position="267"/>
        <end position="290"/>
    </location>
</feature>
<sequence>MNTDCDTFVKKCQPCQKHGNLIHQPAEQLHCIPSAWSFTTWGADILGPFPTAKGQCKFLIVVVDLFTKWIEAEPLACISAHQVQNFLWKNVITRFGVSHTLLTDNGLQFADRKLNEFLAGLGVQHKVTSVEHPQTNGQAESANKVILAELKKWLGEAKGAWAEQLPEVLWAYRCTPQSTTQETPFRLVYGSDAMIPVEIGEPSFRRVHFNEAGNEAELRTNLDVIEEICDQALVIAEATKQRYKRRFDSKVKPREFREGDLVWRATGEARKNPRQGKLAPNLGRTLPCSA</sequence>
<dbReference type="Proteomes" id="UP000075243">
    <property type="component" value="Chromosome 11"/>
</dbReference>
<reference evidence="3 4" key="1">
    <citation type="journal article" date="2012" name="Nat. Biotechnol.">
        <title>Draft genome sequence of pigeonpea (Cajanus cajan), an orphan legume crop of resource-poor farmers.</title>
        <authorList>
            <person name="Varshney R.K."/>
            <person name="Chen W."/>
            <person name="Li Y."/>
            <person name="Bharti A.K."/>
            <person name="Saxena R.K."/>
            <person name="Schlueter J.A."/>
            <person name="Donoghue M.T."/>
            <person name="Azam S."/>
            <person name="Fan G."/>
            <person name="Whaley A.M."/>
            <person name="Farmer A.D."/>
            <person name="Sheridan J."/>
            <person name="Iwata A."/>
            <person name="Tuteja R."/>
            <person name="Penmetsa R.V."/>
            <person name="Wu W."/>
            <person name="Upadhyaya H.D."/>
            <person name="Yang S.P."/>
            <person name="Shah T."/>
            <person name="Saxena K.B."/>
            <person name="Michael T."/>
            <person name="McCombie W.R."/>
            <person name="Yang B."/>
            <person name="Zhang G."/>
            <person name="Yang H."/>
            <person name="Wang J."/>
            <person name="Spillane C."/>
            <person name="Cook D.R."/>
            <person name="May G.D."/>
            <person name="Xu X."/>
            <person name="Jackson S.A."/>
        </authorList>
    </citation>
    <scope>NUCLEOTIDE SEQUENCE [LARGE SCALE GENOMIC DNA]</scope>
    <source>
        <strain evidence="4">cv. Asha</strain>
    </source>
</reference>
<dbReference type="PROSITE" id="PS50994">
    <property type="entry name" value="INTEGRASE"/>
    <property type="match status" value="1"/>
</dbReference>
<protein>
    <submittedName>
        <fullName evidence="3">Pol polyprotein</fullName>
    </submittedName>
</protein>
<organism evidence="3 4">
    <name type="scientific">Cajanus cajan</name>
    <name type="common">Pigeon pea</name>
    <name type="synonym">Cajanus indicus</name>
    <dbReference type="NCBI Taxonomy" id="3821"/>
    <lineage>
        <taxon>Eukaryota</taxon>
        <taxon>Viridiplantae</taxon>
        <taxon>Streptophyta</taxon>
        <taxon>Embryophyta</taxon>
        <taxon>Tracheophyta</taxon>
        <taxon>Spermatophyta</taxon>
        <taxon>Magnoliopsida</taxon>
        <taxon>eudicotyledons</taxon>
        <taxon>Gunneridae</taxon>
        <taxon>Pentapetalae</taxon>
        <taxon>rosids</taxon>
        <taxon>fabids</taxon>
        <taxon>Fabales</taxon>
        <taxon>Fabaceae</taxon>
        <taxon>Papilionoideae</taxon>
        <taxon>50 kb inversion clade</taxon>
        <taxon>NPAAA clade</taxon>
        <taxon>indigoferoid/millettioid clade</taxon>
        <taxon>Phaseoleae</taxon>
        <taxon>Cajanus</taxon>
    </lineage>
</organism>
<dbReference type="PANTHER" id="PTHR37984">
    <property type="entry name" value="PROTEIN CBG26694"/>
    <property type="match status" value="1"/>
</dbReference>
<dbReference type="GO" id="GO:0003676">
    <property type="term" value="F:nucleic acid binding"/>
    <property type="evidence" value="ECO:0007669"/>
    <property type="project" value="InterPro"/>
</dbReference>
<evidence type="ECO:0000259" key="2">
    <source>
        <dbReference type="PROSITE" id="PS50994"/>
    </source>
</evidence>
<evidence type="ECO:0000256" key="1">
    <source>
        <dbReference type="SAM" id="MobiDB-lite"/>
    </source>
</evidence>